<dbReference type="GO" id="GO:0003723">
    <property type="term" value="F:RNA binding"/>
    <property type="evidence" value="ECO:0007669"/>
    <property type="project" value="UniProtKB-KW"/>
</dbReference>
<evidence type="ECO:0000313" key="5">
    <source>
        <dbReference type="EMBL" id="KZE63978.1"/>
    </source>
</evidence>
<accession>A0A163PQW1</accession>
<name>A0A163PQW1_9BACL</name>
<sequence length="195" mass="22481">MKFLSFLAQYISNPRSVGAVLPSTRYLADKMVKKIDFNQAKYILEYGPGTGVFTDKLLQHRNPKTIIVLFENNREFYKILKEKYQGVDNLYIYNGSAEKVDWYMKECGIPYVDYVLSGLPFATLPKAVSHKILLKTSKLLRKNGKFITFQYTKVKKNFIEQFFSNVDVSLEIRNVPPAMVLSCSLEENMEGTYAI</sequence>
<protein>
    <submittedName>
        <fullName evidence="5">SAM-dependent methyltransferase</fullName>
    </submittedName>
</protein>
<evidence type="ECO:0000256" key="3">
    <source>
        <dbReference type="ARBA" id="ARBA00022691"/>
    </source>
</evidence>
<keyword evidence="6" id="KW-1185">Reference proteome</keyword>
<dbReference type="AlphaFoldDB" id="A0A163PQW1"/>
<dbReference type="RefSeq" id="WP_066244886.1">
    <property type="nucleotide sequence ID" value="NZ_LRFC01000038.1"/>
</dbReference>
<dbReference type="SUPFAM" id="SSF53335">
    <property type="entry name" value="S-adenosyl-L-methionine-dependent methyltransferases"/>
    <property type="match status" value="1"/>
</dbReference>
<organism evidence="5 6">
    <name type="scientific">Fictibacillus phosphorivorans</name>
    <dbReference type="NCBI Taxonomy" id="1221500"/>
    <lineage>
        <taxon>Bacteria</taxon>
        <taxon>Bacillati</taxon>
        <taxon>Bacillota</taxon>
        <taxon>Bacilli</taxon>
        <taxon>Bacillales</taxon>
        <taxon>Fictibacillaceae</taxon>
        <taxon>Fictibacillus</taxon>
    </lineage>
</organism>
<comment type="caution">
    <text evidence="5">The sequence shown here is derived from an EMBL/GenBank/DDBJ whole genome shotgun (WGS) entry which is preliminary data.</text>
</comment>
<evidence type="ECO:0000313" key="6">
    <source>
        <dbReference type="Proteomes" id="UP000076567"/>
    </source>
</evidence>
<dbReference type="PANTHER" id="PTHR11727:SF14">
    <property type="entry name" value="BLL8166 PROTEIN"/>
    <property type="match status" value="1"/>
</dbReference>
<reference evidence="6" key="1">
    <citation type="submission" date="2016-01" db="EMBL/GenBank/DDBJ databases">
        <title>Draft genome of Chromobacterium sp. F49.</title>
        <authorList>
            <person name="Hong K.W."/>
        </authorList>
    </citation>
    <scope>NUCLEOTIDE SEQUENCE [LARGE SCALE GENOMIC DNA]</scope>
    <source>
        <strain evidence="6">P7IIIA</strain>
    </source>
</reference>
<dbReference type="Gene3D" id="3.40.50.150">
    <property type="entry name" value="Vaccinia Virus protein VP39"/>
    <property type="match status" value="1"/>
</dbReference>
<keyword evidence="4" id="KW-0694">RNA-binding</keyword>
<keyword evidence="3" id="KW-0949">S-adenosyl-L-methionine</keyword>
<evidence type="ECO:0000256" key="2">
    <source>
        <dbReference type="ARBA" id="ARBA00022679"/>
    </source>
</evidence>
<dbReference type="GO" id="GO:0000179">
    <property type="term" value="F:rRNA (adenine-N6,N6-)-dimethyltransferase activity"/>
    <property type="evidence" value="ECO:0007669"/>
    <property type="project" value="TreeGrafter"/>
</dbReference>
<proteinExistence type="predicted"/>
<keyword evidence="2 5" id="KW-0808">Transferase</keyword>
<dbReference type="InterPro" id="IPR001737">
    <property type="entry name" value="KsgA/Erm"/>
</dbReference>
<dbReference type="Proteomes" id="UP000076567">
    <property type="component" value="Unassembled WGS sequence"/>
</dbReference>
<dbReference type="PANTHER" id="PTHR11727">
    <property type="entry name" value="DIMETHYLADENOSINE TRANSFERASE"/>
    <property type="match status" value="1"/>
</dbReference>
<keyword evidence="1 5" id="KW-0489">Methyltransferase</keyword>
<evidence type="ECO:0000256" key="4">
    <source>
        <dbReference type="ARBA" id="ARBA00022884"/>
    </source>
</evidence>
<dbReference type="EMBL" id="LRFC01000038">
    <property type="protein sequence ID" value="KZE63978.1"/>
    <property type="molecule type" value="Genomic_DNA"/>
</dbReference>
<dbReference type="Pfam" id="PF00398">
    <property type="entry name" value="RrnaAD"/>
    <property type="match status" value="1"/>
</dbReference>
<evidence type="ECO:0000256" key="1">
    <source>
        <dbReference type="ARBA" id="ARBA00022603"/>
    </source>
</evidence>
<gene>
    <name evidence="5" type="ORF">AWM68_12770</name>
</gene>
<dbReference type="OrthoDB" id="9805585at2"/>
<dbReference type="InterPro" id="IPR029063">
    <property type="entry name" value="SAM-dependent_MTases_sf"/>
</dbReference>